<proteinExistence type="predicted"/>
<evidence type="ECO:0000256" key="1">
    <source>
        <dbReference type="SAM" id="Phobius"/>
    </source>
</evidence>
<feature type="transmembrane region" description="Helical" evidence="1">
    <location>
        <begin position="49"/>
        <end position="73"/>
    </location>
</feature>
<reference evidence="2" key="2">
    <citation type="submission" date="2021-04" db="EMBL/GenBank/DDBJ databases">
        <authorList>
            <person name="Gilroy R."/>
        </authorList>
    </citation>
    <scope>NUCLEOTIDE SEQUENCE</scope>
    <source>
        <strain evidence="2">CHK187-5294</strain>
    </source>
</reference>
<gene>
    <name evidence="2" type="ORF">H9727_07770</name>
</gene>
<accession>A0A9D2D0L4</accession>
<sequence>MKREEGYVYLSGEFARRVRKRAAVLFSCFLLIPAALVALMFVATGFWDVFLIVALIALACDALFVLANGLCYASRFCFTVTDSTIRIRRGLCCRKLTVLRFCDVLRVRVKRYFRKKKVGTGVQEYKGAGKSALRFLSETEAVYDVRLYCGSGKYDLKYLSQASAAAVLSYFEDENDERIFARGE</sequence>
<dbReference type="EMBL" id="DXCL01000046">
    <property type="protein sequence ID" value="HIZ04167.1"/>
    <property type="molecule type" value="Genomic_DNA"/>
</dbReference>
<reference evidence="2" key="1">
    <citation type="journal article" date="2021" name="PeerJ">
        <title>Extensive microbial diversity within the chicken gut microbiome revealed by metagenomics and culture.</title>
        <authorList>
            <person name="Gilroy R."/>
            <person name="Ravi A."/>
            <person name="Getino M."/>
            <person name="Pursley I."/>
            <person name="Horton D.L."/>
            <person name="Alikhan N.F."/>
            <person name="Baker D."/>
            <person name="Gharbi K."/>
            <person name="Hall N."/>
            <person name="Watson M."/>
            <person name="Adriaenssens E.M."/>
            <person name="Foster-Nyarko E."/>
            <person name="Jarju S."/>
            <person name="Secka A."/>
            <person name="Antonio M."/>
            <person name="Oren A."/>
            <person name="Chaudhuri R.R."/>
            <person name="La Ragione R."/>
            <person name="Hildebrand F."/>
            <person name="Pallen M.J."/>
        </authorList>
    </citation>
    <scope>NUCLEOTIDE SEQUENCE</scope>
    <source>
        <strain evidence="2">CHK187-5294</strain>
    </source>
</reference>
<dbReference type="AlphaFoldDB" id="A0A9D2D0L4"/>
<keyword evidence="1" id="KW-1133">Transmembrane helix</keyword>
<comment type="caution">
    <text evidence="2">The sequence shown here is derived from an EMBL/GenBank/DDBJ whole genome shotgun (WGS) entry which is preliminary data.</text>
</comment>
<protein>
    <submittedName>
        <fullName evidence="2">Uncharacterized protein</fullName>
    </submittedName>
</protein>
<evidence type="ECO:0000313" key="2">
    <source>
        <dbReference type="EMBL" id="HIZ04167.1"/>
    </source>
</evidence>
<dbReference type="Proteomes" id="UP000824132">
    <property type="component" value="Unassembled WGS sequence"/>
</dbReference>
<evidence type="ECO:0000313" key="3">
    <source>
        <dbReference type="Proteomes" id="UP000824132"/>
    </source>
</evidence>
<keyword evidence="1" id="KW-0812">Transmembrane</keyword>
<name>A0A9D2D0L4_9FIRM</name>
<keyword evidence="1" id="KW-0472">Membrane</keyword>
<organism evidence="2 3">
    <name type="scientific">Candidatus Borkfalkia avistercoris</name>
    <dbReference type="NCBI Taxonomy" id="2838504"/>
    <lineage>
        <taxon>Bacteria</taxon>
        <taxon>Bacillati</taxon>
        <taxon>Bacillota</taxon>
        <taxon>Clostridia</taxon>
        <taxon>Christensenellales</taxon>
        <taxon>Christensenellaceae</taxon>
        <taxon>Candidatus Borkfalkia</taxon>
    </lineage>
</organism>
<feature type="transmembrane region" description="Helical" evidence="1">
    <location>
        <begin position="21"/>
        <end position="43"/>
    </location>
</feature>